<protein>
    <submittedName>
        <fullName evidence="2">Uncharacterized protein</fullName>
    </submittedName>
</protein>
<dbReference type="EMBL" id="CAIJEO010000003">
    <property type="protein sequence ID" value="CAD0088216.1"/>
    <property type="molecule type" value="Genomic_DNA"/>
</dbReference>
<evidence type="ECO:0000313" key="2">
    <source>
        <dbReference type="EMBL" id="CAD0088216.1"/>
    </source>
</evidence>
<feature type="transmembrane region" description="Helical" evidence="1">
    <location>
        <begin position="105"/>
        <end position="134"/>
    </location>
</feature>
<dbReference type="OrthoDB" id="3231000at2759"/>
<organism evidence="2 3">
    <name type="scientific">Aureobasidium mustum</name>
    <dbReference type="NCBI Taxonomy" id="2773714"/>
    <lineage>
        <taxon>Eukaryota</taxon>
        <taxon>Fungi</taxon>
        <taxon>Dikarya</taxon>
        <taxon>Ascomycota</taxon>
        <taxon>Pezizomycotina</taxon>
        <taxon>Dothideomycetes</taxon>
        <taxon>Dothideomycetidae</taxon>
        <taxon>Dothideales</taxon>
        <taxon>Saccotheciaceae</taxon>
        <taxon>Aureobasidium</taxon>
    </lineage>
</organism>
<keyword evidence="1" id="KW-0472">Membrane</keyword>
<dbReference type="Proteomes" id="UP000714618">
    <property type="component" value="Unassembled WGS sequence"/>
</dbReference>
<name>A0A9N8JI33_9PEZI</name>
<feature type="transmembrane region" description="Helical" evidence="1">
    <location>
        <begin position="31"/>
        <end position="52"/>
    </location>
</feature>
<keyword evidence="1" id="KW-1133">Transmembrane helix</keyword>
<evidence type="ECO:0000313" key="3">
    <source>
        <dbReference type="Proteomes" id="UP000714618"/>
    </source>
</evidence>
<accession>A0A9N8JI33</accession>
<gene>
    <name evidence="2" type="ORF">AWRI4233_LOCUS1499</name>
</gene>
<feature type="transmembrane region" description="Helical" evidence="1">
    <location>
        <begin position="146"/>
        <end position="165"/>
    </location>
</feature>
<keyword evidence="1" id="KW-0812">Transmembrane</keyword>
<dbReference type="AlphaFoldDB" id="A0A9N8JI33"/>
<comment type="caution">
    <text evidence="2">The sequence shown here is derived from an EMBL/GenBank/DDBJ whole genome shotgun (WGS) entry which is preliminary data.</text>
</comment>
<evidence type="ECO:0000256" key="1">
    <source>
        <dbReference type="SAM" id="Phobius"/>
    </source>
</evidence>
<sequence length="214" mass="25103">MTSTPTSTVTANVDPSEPSQHYWTMSQYLEISLPLTVGVILLPLIVGPWFRLASQQYEVHRRHWRALFVVFCACYVIGLLAVYYFSRYLGSHFYFFYRRYPHRNWGVAGMDMFGFVYIITSYPISGIIGIVRTVSAYRKGEGRWRWSLQLLTVAVCLVLEFVAWWSYVPWTIVPFLYMFLTSKTGVRYLKRIWTWLSWKSRRQSATQNSPGTTV</sequence>
<keyword evidence="3" id="KW-1185">Reference proteome</keyword>
<feature type="transmembrane region" description="Helical" evidence="1">
    <location>
        <begin position="64"/>
        <end position="85"/>
    </location>
</feature>
<reference evidence="2" key="1">
    <citation type="submission" date="2020-06" db="EMBL/GenBank/DDBJ databases">
        <authorList>
            <person name="Onetto C."/>
        </authorList>
    </citation>
    <scope>NUCLEOTIDE SEQUENCE</scope>
</reference>
<proteinExistence type="predicted"/>